<dbReference type="RefSeq" id="WP_195169520.1">
    <property type="nucleotide sequence ID" value="NZ_CP062983.1"/>
</dbReference>
<sequence>MRRSNSGCSALLIVAVVIVGFVVLLRFNAPQTMPTVIAPPNPATSTPEENAISRLLREGFGEDSTPLPTVAIPEVMPTIPPLSIEQDMTPIVVGAGDVQDSSVAVALVVTPTPPPPTATPSDDEELSATQVDATRDPNSWQPPALIPPISKNPLGYDHYWFVRPLDANANNWVLEVYPYGTDGPSQENPLRQHHGIDMSNRIGERVRAAAAGVVIWSADGRQDEVDYFQNSPSYGNVILIEHYNQYRGQKLFTLYGHLSAAFVQVGDIVEQGQVIGLVGNTGQVTGPHLHFEVRLGENRYGSTVNPVLWMVPYVGHGVIAGRVLDASGNYPSSLQDIPVTIRRVQDGRTEATTTSYIYLNSGSDINDDPNWEENFVVADVPTGLYDVIAIINGQRVVERLEVLEGMTNWVVLQPEERPTEVPTESP</sequence>
<dbReference type="PANTHER" id="PTHR21666:SF270">
    <property type="entry name" value="MUREIN HYDROLASE ACTIVATOR ENVC"/>
    <property type="match status" value="1"/>
</dbReference>
<dbReference type="InterPro" id="IPR011055">
    <property type="entry name" value="Dup_hybrid_motif"/>
</dbReference>
<name>A0A7S8IDD2_9CHLR</name>
<keyword evidence="2" id="KW-0472">Membrane</keyword>
<evidence type="ECO:0000256" key="1">
    <source>
        <dbReference type="SAM" id="MobiDB-lite"/>
    </source>
</evidence>
<gene>
    <name evidence="4" type="ORF">G4Y79_17345</name>
</gene>
<protein>
    <submittedName>
        <fullName evidence="4">M23 family metallopeptidase</fullName>
    </submittedName>
</protein>
<keyword evidence="2" id="KW-0812">Transmembrane</keyword>
<evidence type="ECO:0000259" key="3">
    <source>
        <dbReference type="Pfam" id="PF01551"/>
    </source>
</evidence>
<proteinExistence type="predicted"/>
<dbReference type="PANTHER" id="PTHR21666">
    <property type="entry name" value="PEPTIDASE-RELATED"/>
    <property type="match status" value="1"/>
</dbReference>
<feature type="transmembrane region" description="Helical" evidence="2">
    <location>
        <begin position="7"/>
        <end position="27"/>
    </location>
</feature>
<feature type="domain" description="M23ase beta-sheet core" evidence="3">
    <location>
        <begin position="192"/>
        <end position="297"/>
    </location>
</feature>
<dbReference type="Proteomes" id="UP000594468">
    <property type="component" value="Chromosome"/>
</dbReference>
<evidence type="ECO:0000313" key="5">
    <source>
        <dbReference type="Proteomes" id="UP000594468"/>
    </source>
</evidence>
<dbReference type="AlphaFoldDB" id="A0A7S8IDD2"/>
<dbReference type="InterPro" id="IPR016047">
    <property type="entry name" value="M23ase_b-sheet_dom"/>
</dbReference>
<dbReference type="GO" id="GO:0004222">
    <property type="term" value="F:metalloendopeptidase activity"/>
    <property type="evidence" value="ECO:0007669"/>
    <property type="project" value="TreeGrafter"/>
</dbReference>
<dbReference type="SUPFAM" id="SSF51261">
    <property type="entry name" value="Duplicated hybrid motif"/>
    <property type="match status" value="1"/>
</dbReference>
<keyword evidence="5" id="KW-1185">Reference proteome</keyword>
<accession>A0A7S8IDD2</accession>
<dbReference type="InterPro" id="IPR050570">
    <property type="entry name" value="Cell_wall_metabolism_enzyme"/>
</dbReference>
<dbReference type="Pfam" id="PF01551">
    <property type="entry name" value="Peptidase_M23"/>
    <property type="match status" value="1"/>
</dbReference>
<feature type="region of interest" description="Disordered" evidence="1">
    <location>
        <begin position="111"/>
        <end position="146"/>
    </location>
</feature>
<dbReference type="CDD" id="cd12797">
    <property type="entry name" value="M23_peptidase"/>
    <property type="match status" value="1"/>
</dbReference>
<feature type="compositionally biased region" description="Polar residues" evidence="1">
    <location>
        <begin position="127"/>
        <end position="141"/>
    </location>
</feature>
<evidence type="ECO:0000256" key="2">
    <source>
        <dbReference type="SAM" id="Phobius"/>
    </source>
</evidence>
<keyword evidence="2" id="KW-1133">Transmembrane helix</keyword>
<dbReference type="EMBL" id="CP062983">
    <property type="protein sequence ID" value="QPC81447.1"/>
    <property type="molecule type" value="Genomic_DNA"/>
</dbReference>
<organism evidence="4 5">
    <name type="scientific">Phototrophicus methaneseepsis</name>
    <dbReference type="NCBI Taxonomy" id="2710758"/>
    <lineage>
        <taxon>Bacteria</taxon>
        <taxon>Bacillati</taxon>
        <taxon>Chloroflexota</taxon>
        <taxon>Candidatus Thermofontia</taxon>
        <taxon>Phototrophicales</taxon>
        <taxon>Phototrophicaceae</taxon>
        <taxon>Phototrophicus</taxon>
    </lineage>
</organism>
<dbReference type="Gene3D" id="2.70.70.10">
    <property type="entry name" value="Glucose Permease (Domain IIA)"/>
    <property type="match status" value="1"/>
</dbReference>
<dbReference type="KEGG" id="pmet:G4Y79_17345"/>
<evidence type="ECO:0000313" key="4">
    <source>
        <dbReference type="EMBL" id="QPC81447.1"/>
    </source>
</evidence>
<reference evidence="4 5" key="1">
    <citation type="submission" date="2020-02" db="EMBL/GenBank/DDBJ databases">
        <authorList>
            <person name="Zheng R.K."/>
            <person name="Sun C.M."/>
        </authorList>
    </citation>
    <scope>NUCLEOTIDE SEQUENCE [LARGE SCALE GENOMIC DNA]</scope>
    <source>
        <strain evidence="5">rifampicinis</strain>
    </source>
</reference>